<name>A0A6L5P276_LIMRT</name>
<dbReference type="AlphaFoldDB" id="A0A6L5P276"/>
<protein>
    <submittedName>
        <fullName evidence="1">Capsid protein</fullName>
    </submittedName>
</protein>
<dbReference type="EMBL" id="WJNA01000006">
    <property type="protein sequence ID" value="MRH08563.1"/>
    <property type="molecule type" value="Genomic_DNA"/>
</dbReference>
<sequence>MDQMKVTQMDLKERIKDQINSLELPVKLYLGYIDGKHSPELRLQALPNSRVIEEDYGGNKTEQFFMEIAMRGDDEGMINQVLWQIADVLGNNDYGVVSKDGSFIFNKLDIVSFPQPTMADTSGEVTYVLDFKVTVDTFNEKG</sequence>
<organism evidence="1 2">
    <name type="scientific">Limosilactobacillus reuteri</name>
    <name type="common">Lactobacillus reuteri</name>
    <dbReference type="NCBI Taxonomy" id="1598"/>
    <lineage>
        <taxon>Bacteria</taxon>
        <taxon>Bacillati</taxon>
        <taxon>Bacillota</taxon>
        <taxon>Bacilli</taxon>
        <taxon>Lactobacillales</taxon>
        <taxon>Lactobacillaceae</taxon>
        <taxon>Limosilactobacillus</taxon>
    </lineage>
</organism>
<dbReference type="Proteomes" id="UP000472879">
    <property type="component" value="Unassembled WGS sequence"/>
</dbReference>
<evidence type="ECO:0000313" key="1">
    <source>
        <dbReference type="EMBL" id="MRH08563.1"/>
    </source>
</evidence>
<reference evidence="1 2" key="1">
    <citation type="submission" date="2019-11" db="EMBL/GenBank/DDBJ databases">
        <title>Draft genome sequence of 12 host-associated Lactobacillus reuteri rodent strains.</title>
        <authorList>
            <person name="Zhang S."/>
            <person name="Ozcam M."/>
            <person name="Van Pijkeren J.P."/>
        </authorList>
    </citation>
    <scope>NUCLEOTIDE SEQUENCE [LARGE SCALE GENOMIC DNA]</scope>
    <source>
        <strain evidence="1 2">Lr4020</strain>
    </source>
</reference>
<comment type="caution">
    <text evidence="1">The sequence shown here is derived from an EMBL/GenBank/DDBJ whole genome shotgun (WGS) entry which is preliminary data.</text>
</comment>
<gene>
    <name evidence="1" type="ORF">GIX81_03690</name>
</gene>
<evidence type="ECO:0000313" key="2">
    <source>
        <dbReference type="Proteomes" id="UP000472879"/>
    </source>
</evidence>
<accession>A0A6L5P276</accession>
<proteinExistence type="predicted"/>